<protein>
    <submittedName>
        <fullName evidence="2">Uncharacterized protein</fullName>
    </submittedName>
</protein>
<organism evidence="2 3">
    <name type="scientific">Molorchus minor</name>
    <dbReference type="NCBI Taxonomy" id="1323400"/>
    <lineage>
        <taxon>Eukaryota</taxon>
        <taxon>Metazoa</taxon>
        <taxon>Ecdysozoa</taxon>
        <taxon>Arthropoda</taxon>
        <taxon>Hexapoda</taxon>
        <taxon>Insecta</taxon>
        <taxon>Pterygota</taxon>
        <taxon>Neoptera</taxon>
        <taxon>Endopterygota</taxon>
        <taxon>Coleoptera</taxon>
        <taxon>Polyphaga</taxon>
        <taxon>Cucujiformia</taxon>
        <taxon>Chrysomeloidea</taxon>
        <taxon>Cerambycidae</taxon>
        <taxon>Lamiinae</taxon>
        <taxon>Monochamini</taxon>
        <taxon>Molorchus</taxon>
    </lineage>
</organism>
<evidence type="ECO:0000313" key="3">
    <source>
        <dbReference type="Proteomes" id="UP001162164"/>
    </source>
</evidence>
<feature type="compositionally biased region" description="Basic residues" evidence="1">
    <location>
        <begin position="73"/>
        <end position="88"/>
    </location>
</feature>
<reference evidence="2" key="1">
    <citation type="journal article" date="2023" name="Insect Mol. Biol.">
        <title>Genome sequencing provides insights into the evolution of gene families encoding plant cell wall-degrading enzymes in longhorned beetles.</title>
        <authorList>
            <person name="Shin N.R."/>
            <person name="Okamura Y."/>
            <person name="Kirsch R."/>
            <person name="Pauchet Y."/>
        </authorList>
    </citation>
    <scope>NUCLEOTIDE SEQUENCE</scope>
    <source>
        <strain evidence="2">MMC_N1</strain>
    </source>
</reference>
<dbReference type="Proteomes" id="UP001162164">
    <property type="component" value="Unassembled WGS sequence"/>
</dbReference>
<evidence type="ECO:0000313" key="2">
    <source>
        <dbReference type="EMBL" id="KAJ8983747.1"/>
    </source>
</evidence>
<sequence>MNENLQQDQADMAYLIYLAYPTAPQDFNEQLAEQVFIDGIRDCEALQALRLVRCNEVLDYGPEFKAAKQESRKRTRIRQIRTNSRKRG</sequence>
<name>A0ABQ9K143_9CUCU</name>
<dbReference type="EMBL" id="JAPWTJ010000063">
    <property type="protein sequence ID" value="KAJ8983747.1"/>
    <property type="molecule type" value="Genomic_DNA"/>
</dbReference>
<evidence type="ECO:0000256" key="1">
    <source>
        <dbReference type="SAM" id="MobiDB-lite"/>
    </source>
</evidence>
<comment type="caution">
    <text evidence="2">The sequence shown here is derived from an EMBL/GenBank/DDBJ whole genome shotgun (WGS) entry which is preliminary data.</text>
</comment>
<feature type="region of interest" description="Disordered" evidence="1">
    <location>
        <begin position="69"/>
        <end position="88"/>
    </location>
</feature>
<keyword evidence="3" id="KW-1185">Reference proteome</keyword>
<accession>A0ABQ9K143</accession>
<proteinExistence type="predicted"/>
<gene>
    <name evidence="2" type="ORF">NQ317_017850</name>
</gene>